<dbReference type="Pfam" id="PF21589">
    <property type="entry name" value="AP5B1_barrel"/>
    <property type="match status" value="1"/>
</dbReference>
<dbReference type="Pfam" id="PF21587">
    <property type="entry name" value="AP5B1_N"/>
    <property type="match status" value="1"/>
</dbReference>
<reference evidence="9" key="2">
    <citation type="submission" date="2016-06" db="EMBL/GenBank/DDBJ databases">
        <title>The genome of a short-lived fish provides insights into sex chromosome evolution and the genetic control of aging.</title>
        <authorList>
            <person name="Reichwald K."/>
            <person name="Felder M."/>
            <person name="Petzold A."/>
            <person name="Koch P."/>
            <person name="Groth M."/>
            <person name="Platzer M."/>
        </authorList>
    </citation>
    <scope>NUCLEOTIDE SEQUENCE</scope>
    <source>
        <tissue evidence="9">Brain</tissue>
    </source>
</reference>
<evidence type="ECO:0000259" key="8">
    <source>
        <dbReference type="Pfam" id="PF21590"/>
    </source>
</evidence>
<feature type="domain" description="AP-5 complex subunit beta-1 N-terminal" evidence="5">
    <location>
        <begin position="31"/>
        <end position="100"/>
    </location>
</feature>
<dbReference type="GO" id="GO:0030119">
    <property type="term" value="C:AP-type membrane coat adaptor complex"/>
    <property type="evidence" value="ECO:0007669"/>
    <property type="project" value="TreeGrafter"/>
</dbReference>
<reference evidence="9" key="1">
    <citation type="submission" date="2016-05" db="EMBL/GenBank/DDBJ databases">
        <authorList>
            <person name="Lavstsen T."/>
            <person name="Jespersen J.S."/>
        </authorList>
    </citation>
    <scope>NUCLEOTIDE SEQUENCE</scope>
    <source>
        <tissue evidence="9">Brain</tissue>
    </source>
</reference>
<feature type="domain" description="AP5B1 middle" evidence="6">
    <location>
        <begin position="254"/>
        <end position="633"/>
    </location>
</feature>
<keyword evidence="2" id="KW-0813">Transport</keyword>
<feature type="domain" description="AP-5 complex subunit beta-1 beta-barrel" evidence="7">
    <location>
        <begin position="739"/>
        <end position="809"/>
    </location>
</feature>
<evidence type="ECO:0000256" key="4">
    <source>
        <dbReference type="ARBA" id="ARBA00032431"/>
    </source>
</evidence>
<evidence type="ECO:0000259" key="7">
    <source>
        <dbReference type="Pfam" id="PF21589"/>
    </source>
</evidence>
<feature type="domain" description="AP5B1 C-terminal" evidence="8">
    <location>
        <begin position="833"/>
        <end position="930"/>
    </location>
</feature>
<dbReference type="PANTHER" id="PTHR34033">
    <property type="entry name" value="AP-5 COMPLEX SUBUNIT BETA-1"/>
    <property type="match status" value="1"/>
</dbReference>
<dbReference type="GO" id="GO:0016197">
    <property type="term" value="P:endosomal transport"/>
    <property type="evidence" value="ECO:0007669"/>
    <property type="project" value="InterPro"/>
</dbReference>
<evidence type="ECO:0000259" key="6">
    <source>
        <dbReference type="Pfam" id="PF21588"/>
    </source>
</evidence>
<dbReference type="InterPro" id="IPR048981">
    <property type="entry name" value="AP5B1_C"/>
</dbReference>
<keyword evidence="3" id="KW-0653">Protein transport</keyword>
<dbReference type="AlphaFoldDB" id="A0A1A8BCB6"/>
<accession>A0A1A8BCB6</accession>
<dbReference type="EMBL" id="HADZ01000933">
    <property type="protein sequence ID" value="SBP64874.1"/>
    <property type="molecule type" value="Transcribed_RNA"/>
</dbReference>
<evidence type="ECO:0000259" key="5">
    <source>
        <dbReference type="Pfam" id="PF21587"/>
    </source>
</evidence>
<evidence type="ECO:0000256" key="1">
    <source>
        <dbReference type="ARBA" id="ARBA00018167"/>
    </source>
</evidence>
<protein>
    <recommendedName>
        <fullName evidence="1">AP-5 complex subunit beta-1</fullName>
    </recommendedName>
    <alternativeName>
        <fullName evidence="4">Adaptor-related protein complex 5 beta subunit</fullName>
    </alternativeName>
</protein>
<dbReference type="Pfam" id="PF21588">
    <property type="entry name" value="AP5B1_middle"/>
    <property type="match status" value="1"/>
</dbReference>
<dbReference type="Pfam" id="PF21590">
    <property type="entry name" value="AP5B1_C"/>
    <property type="match status" value="1"/>
</dbReference>
<proteinExistence type="predicted"/>
<evidence type="ECO:0000313" key="9">
    <source>
        <dbReference type="EMBL" id="SBP64874.1"/>
    </source>
</evidence>
<organism evidence="9">
    <name type="scientific">Nothobranchius kadleci</name>
    <name type="common">African annual killifish</name>
    <dbReference type="NCBI Taxonomy" id="1051664"/>
    <lineage>
        <taxon>Eukaryota</taxon>
        <taxon>Metazoa</taxon>
        <taxon>Chordata</taxon>
        <taxon>Craniata</taxon>
        <taxon>Vertebrata</taxon>
        <taxon>Euteleostomi</taxon>
        <taxon>Actinopterygii</taxon>
        <taxon>Neopterygii</taxon>
        <taxon>Teleostei</taxon>
        <taxon>Neoteleostei</taxon>
        <taxon>Acanthomorphata</taxon>
        <taxon>Ovalentaria</taxon>
        <taxon>Atherinomorphae</taxon>
        <taxon>Cyprinodontiformes</taxon>
        <taxon>Nothobranchiidae</taxon>
        <taxon>Nothobranchius</taxon>
    </lineage>
</organism>
<dbReference type="GO" id="GO:0005765">
    <property type="term" value="C:lysosomal membrane"/>
    <property type="evidence" value="ECO:0007669"/>
    <property type="project" value="TreeGrafter"/>
</dbReference>
<dbReference type="InterPro" id="IPR048979">
    <property type="entry name" value="AP5B1_middle"/>
</dbReference>
<dbReference type="PANTHER" id="PTHR34033:SF1">
    <property type="entry name" value="AP-5 COMPLEX SUBUNIT BETA-1"/>
    <property type="match status" value="1"/>
</dbReference>
<evidence type="ECO:0000256" key="2">
    <source>
        <dbReference type="ARBA" id="ARBA00022448"/>
    </source>
</evidence>
<dbReference type="InterPro" id="IPR048978">
    <property type="entry name" value="AP5B1_N"/>
</dbReference>
<gene>
    <name evidence="9" type="primary">AP5B1</name>
</gene>
<dbReference type="GO" id="GO:0015031">
    <property type="term" value="P:protein transport"/>
    <property type="evidence" value="ECO:0007669"/>
    <property type="project" value="UniProtKB-KW"/>
</dbReference>
<sequence length="939" mass="105332">MAENWYGRMRRFSGGPTRFLSETNVEVFLTELLRELRDDRATFNLKVLLLSPLCEYPDLLCSSDSVGQETALDLMSVFAQCPRKSTQFRSHLLVALTCVLICTSCVRSRSHVALDFLDLLFQVAQDVSDVHNDDTSRSLRATACDCLQEMETCCPGLLSQRLELLSGLRQQETSRLHQVYAGLQIVVLKNAVYQLTQEPGAGAEHLKCLLGGNTSFAWEVDQDAFQTDSKDSAMLSSLIQGSMGMMPTLHTGPDCKELRSVLSSLLEESYLFTPLCQAALLHRLTEVVAMVPGIPPTIFRAQLLRLLGTSEVCLFHATLLMKCAFTDSLFSAEDETFLLKRLLVLSQHPLLSIPEKLFYMDCILHFPENRPISCSDSDEALPVLLTPQLASTLLPTVFNDSATMLARLHLQSLVYLEEGVEESRGLVYLYDHLTSMLNIVESGGSREIVVTFFRAAFLFLLYFSQVHSYCLDLSEQLCRLYLRHTRLAPHLINLANQTQERLPECTWAIGLLRGLQKGITKALLGQLSLEDLSWHLKVLTRVAEEREICQHCSLGFLSSVITTSPLGVGGDWRLGNSFLAVCRRVLLHPTLDSLLIPLADILQHLACYYGDADIQDHARLYYTLLTTVSQEKLAMMLAQEAADNGPQVKKRTLSSLMAENEGLTGALTVHQTATAVLCLTLVSSEGPGESGQLHEKEMEDVTDVLEAYRSQFGEPGFMPDVTLKYQLVHKQDQDPRFEQLFNIRLHFVLTDDHYEQLQDINVPCVFKGRPPPVVQLRLKPRQPYPTTLRVSAIFTTQDGFSWHTPLPDVHVAFQQSFLPVPTPPSWSGEARLQLFERLWEEISSETGDCAVSLFCCQLQEAELNVLVGKHFCPFLVSHPANEDEFRVLFFLPPQSHLLLKVRSEVDAVHFSIASDSWQLLPLINSYLLTVTSSQEDTTS</sequence>
<dbReference type="InterPro" id="IPR038741">
    <property type="entry name" value="AP5B1"/>
</dbReference>
<dbReference type="InterPro" id="IPR048980">
    <property type="entry name" value="AP5B1_barrel"/>
</dbReference>
<evidence type="ECO:0000256" key="3">
    <source>
        <dbReference type="ARBA" id="ARBA00022927"/>
    </source>
</evidence>
<name>A0A1A8BCB6_NOTKA</name>